<evidence type="ECO:0000256" key="1">
    <source>
        <dbReference type="ARBA" id="ARBA00006817"/>
    </source>
</evidence>
<comment type="caution">
    <text evidence="3">The sequence shown here is derived from an EMBL/GenBank/DDBJ whole genome shotgun (WGS) entry which is preliminary data.</text>
</comment>
<sequence length="161" mass="17899">MELAVDKDLENATLTVTATFAYPIEKVWALYADPRKLERWWGPPTYPATVVRHELTPGGVVHYYMTSPEGEQFHGVWHVKTVDEPTGFTVDDFFADAEGAPAEGMPTVHMDYRFESTPDGTRMVCVSSYDSLEDLQKTLDMGMEEGLVGSMGQMEAVLAEG</sequence>
<dbReference type="RefSeq" id="WP_284297086.1">
    <property type="nucleotide sequence ID" value="NZ_BSVA01000001.1"/>
</dbReference>
<gene>
    <name evidence="3" type="ORF">GCM10025869_02200</name>
</gene>
<name>A0ABQ6JSN8_9MICO</name>
<keyword evidence="4" id="KW-1185">Reference proteome</keyword>
<comment type="similarity">
    <text evidence="1">Belongs to the AHA1 family.</text>
</comment>
<dbReference type="Gene3D" id="3.30.530.20">
    <property type="match status" value="1"/>
</dbReference>
<organism evidence="3 4">
    <name type="scientific">Homoserinibacter gongjuensis</name>
    <dbReference type="NCBI Taxonomy" id="1162968"/>
    <lineage>
        <taxon>Bacteria</taxon>
        <taxon>Bacillati</taxon>
        <taxon>Actinomycetota</taxon>
        <taxon>Actinomycetes</taxon>
        <taxon>Micrococcales</taxon>
        <taxon>Microbacteriaceae</taxon>
        <taxon>Homoserinibacter</taxon>
    </lineage>
</organism>
<dbReference type="InterPro" id="IPR013538">
    <property type="entry name" value="ASHA1/2-like_C"/>
</dbReference>
<evidence type="ECO:0000313" key="4">
    <source>
        <dbReference type="Proteomes" id="UP001157069"/>
    </source>
</evidence>
<evidence type="ECO:0000259" key="2">
    <source>
        <dbReference type="Pfam" id="PF08327"/>
    </source>
</evidence>
<dbReference type="Pfam" id="PF08327">
    <property type="entry name" value="AHSA1"/>
    <property type="match status" value="1"/>
</dbReference>
<dbReference type="SUPFAM" id="SSF55961">
    <property type="entry name" value="Bet v1-like"/>
    <property type="match status" value="1"/>
</dbReference>
<dbReference type="EMBL" id="BSVA01000001">
    <property type="protein sequence ID" value="GMA89691.1"/>
    <property type="molecule type" value="Genomic_DNA"/>
</dbReference>
<reference evidence="4" key="1">
    <citation type="journal article" date="2019" name="Int. J. Syst. Evol. Microbiol.">
        <title>The Global Catalogue of Microorganisms (GCM) 10K type strain sequencing project: providing services to taxonomists for standard genome sequencing and annotation.</title>
        <authorList>
            <consortium name="The Broad Institute Genomics Platform"/>
            <consortium name="The Broad Institute Genome Sequencing Center for Infectious Disease"/>
            <person name="Wu L."/>
            <person name="Ma J."/>
        </authorList>
    </citation>
    <scope>NUCLEOTIDE SEQUENCE [LARGE SCALE GENOMIC DNA]</scope>
    <source>
        <strain evidence="4">NBRC 108755</strain>
    </source>
</reference>
<dbReference type="CDD" id="cd07814">
    <property type="entry name" value="SRPBCC_CalC_Aha1-like"/>
    <property type="match status" value="1"/>
</dbReference>
<protein>
    <submittedName>
        <fullName evidence="3">Activator of HSP90 ATPase</fullName>
    </submittedName>
</protein>
<dbReference type="InterPro" id="IPR023393">
    <property type="entry name" value="START-like_dom_sf"/>
</dbReference>
<proteinExistence type="inferred from homology"/>
<feature type="domain" description="Activator of Hsp90 ATPase homologue 1/2-like C-terminal" evidence="2">
    <location>
        <begin position="22"/>
        <end position="158"/>
    </location>
</feature>
<accession>A0ABQ6JSN8</accession>
<dbReference type="Proteomes" id="UP001157069">
    <property type="component" value="Unassembled WGS sequence"/>
</dbReference>
<evidence type="ECO:0000313" key="3">
    <source>
        <dbReference type="EMBL" id="GMA89691.1"/>
    </source>
</evidence>